<evidence type="ECO:0000313" key="5">
    <source>
        <dbReference type="EMBL" id="WDE95350.1"/>
    </source>
</evidence>
<comment type="similarity">
    <text evidence="4">Belongs to the class I-like SAM-binding methyltransferase superfamily. RNA M5U methyltransferase family.</text>
</comment>
<dbReference type="Pfam" id="PF05958">
    <property type="entry name" value="tRNA_U5-meth_tr"/>
    <property type="match status" value="1"/>
</dbReference>
<dbReference type="SUPFAM" id="SSF53335">
    <property type="entry name" value="S-adenosyl-L-methionine-dependent methyltransferases"/>
    <property type="match status" value="1"/>
</dbReference>
<dbReference type="Proteomes" id="UP001214250">
    <property type="component" value="Chromosome 1"/>
</dbReference>
<evidence type="ECO:0000256" key="3">
    <source>
        <dbReference type="ARBA" id="ARBA00022691"/>
    </source>
</evidence>
<feature type="binding site" evidence="4">
    <location>
        <position position="230"/>
    </location>
    <ligand>
        <name>S-adenosyl-L-methionine</name>
        <dbReference type="ChEBI" id="CHEBI:59789"/>
    </ligand>
</feature>
<dbReference type="PANTHER" id="PTHR11061">
    <property type="entry name" value="RNA M5U METHYLTRANSFERASE"/>
    <property type="match status" value="1"/>
</dbReference>
<gene>
    <name evidence="5" type="ORF">PQO03_06410</name>
</gene>
<keyword evidence="3 4" id="KW-0949">S-adenosyl-L-methionine</keyword>
<evidence type="ECO:0000313" key="6">
    <source>
        <dbReference type="Proteomes" id="UP001214250"/>
    </source>
</evidence>
<feature type="binding site" evidence="4">
    <location>
        <position position="330"/>
    </location>
    <ligand>
        <name>S-adenosyl-L-methionine</name>
        <dbReference type="ChEBI" id="CHEBI:59789"/>
    </ligand>
</feature>
<keyword evidence="1 4" id="KW-0489">Methyltransferase</keyword>
<dbReference type="InterPro" id="IPR010280">
    <property type="entry name" value="U5_MeTrfase_fam"/>
</dbReference>
<evidence type="ECO:0000256" key="2">
    <source>
        <dbReference type="ARBA" id="ARBA00022679"/>
    </source>
</evidence>
<evidence type="ECO:0000256" key="4">
    <source>
        <dbReference type="PROSITE-ProRule" id="PRU01024"/>
    </source>
</evidence>
<feature type="binding site" evidence="4">
    <location>
        <position position="280"/>
    </location>
    <ligand>
        <name>S-adenosyl-L-methionine</name>
        <dbReference type="ChEBI" id="CHEBI:59789"/>
    </ligand>
</feature>
<feature type="binding site" evidence="4">
    <location>
        <position position="259"/>
    </location>
    <ligand>
        <name>S-adenosyl-L-methionine</name>
        <dbReference type="ChEBI" id="CHEBI:59789"/>
    </ligand>
</feature>
<dbReference type="CDD" id="cd02440">
    <property type="entry name" value="AdoMet_MTases"/>
    <property type="match status" value="1"/>
</dbReference>
<dbReference type="EMBL" id="CP117811">
    <property type="protein sequence ID" value="WDE95350.1"/>
    <property type="molecule type" value="Genomic_DNA"/>
</dbReference>
<proteinExistence type="inferred from homology"/>
<evidence type="ECO:0000256" key="1">
    <source>
        <dbReference type="ARBA" id="ARBA00022603"/>
    </source>
</evidence>
<dbReference type="PROSITE" id="PS51687">
    <property type="entry name" value="SAM_MT_RNA_M5U"/>
    <property type="match status" value="1"/>
</dbReference>
<accession>A0ABY7VQ26</accession>
<dbReference type="Gene3D" id="2.40.50.1070">
    <property type="match status" value="1"/>
</dbReference>
<protein>
    <submittedName>
        <fullName evidence="5">Uncharacterized protein</fullName>
    </submittedName>
</protein>
<dbReference type="Gene3D" id="3.40.50.150">
    <property type="entry name" value="Vaccinia Virus protein VP39"/>
    <property type="match status" value="1"/>
</dbReference>
<dbReference type="RefSeq" id="WP_274148828.1">
    <property type="nucleotide sequence ID" value="NZ_CP117811.1"/>
</dbReference>
<dbReference type="PANTHER" id="PTHR11061:SF30">
    <property type="entry name" value="TRNA (URACIL(54)-C(5))-METHYLTRANSFERASE"/>
    <property type="match status" value="1"/>
</dbReference>
<sequence>MSNNKFGQATSFEQLIRVGTSCQWNEDSPEPMAEMDYQEELKLKDQAFTKFLQNSGISKSPKKIIASPKPRQYRTTTKRRVFFSNKGLGLGFSKAVKAGTCVESKLEPEKHQEIYAFLQETLSKKTYYALAKALNWLIIRGNYDRQFLIFNIYKMDADVIRKLKLICTALKKENLVEGAMAYYDPSRSEYYLEAERPAKGLQVKYLFGPKLLGLKVKDTLMRYSATGFSQVNESMVEKMVDLATAMLKPEKEDILLDLYCGYGLFSHTLGAPCKKVLAYELSSDSIDSAKEIAKRLKTQSRMQFHAERIDANLVQYKFPPRAQAELILLDPPRQGCEYGVIAGIAKRQPKRVLEIFCGTDVIPQEILEWEKHGYKTKIIQPIDMFAGTPNLETMVLFERA</sequence>
<keyword evidence="6" id="KW-1185">Reference proteome</keyword>
<keyword evidence="2 4" id="KW-0808">Transferase</keyword>
<organism evidence="5 6">
    <name type="scientific">Lentisphaera profundi</name>
    <dbReference type="NCBI Taxonomy" id="1658616"/>
    <lineage>
        <taxon>Bacteria</taxon>
        <taxon>Pseudomonadati</taxon>
        <taxon>Lentisphaerota</taxon>
        <taxon>Lentisphaeria</taxon>
        <taxon>Lentisphaerales</taxon>
        <taxon>Lentisphaeraceae</taxon>
        <taxon>Lentisphaera</taxon>
    </lineage>
</organism>
<feature type="active site" description="Nucleophile" evidence="4">
    <location>
        <position position="357"/>
    </location>
</feature>
<reference evidence="5 6" key="1">
    <citation type="submission" date="2023-02" db="EMBL/GenBank/DDBJ databases">
        <title>Genome sequence of Lentisphaera profundi SAORIC-696.</title>
        <authorList>
            <person name="Kim e."/>
            <person name="Cho J.-C."/>
            <person name="Choi A."/>
            <person name="Kang I."/>
        </authorList>
    </citation>
    <scope>NUCLEOTIDE SEQUENCE [LARGE SCALE GENOMIC DNA]</scope>
    <source>
        <strain evidence="5 6">SAORIC-696</strain>
    </source>
</reference>
<dbReference type="InterPro" id="IPR029063">
    <property type="entry name" value="SAM-dependent_MTases_sf"/>
</dbReference>
<name>A0ABY7VQ26_9BACT</name>